<dbReference type="InterPro" id="IPR007110">
    <property type="entry name" value="Ig-like_dom"/>
</dbReference>
<name>A0A4U5TX12_COLLU</name>
<dbReference type="PROSITE" id="PS50835">
    <property type="entry name" value="IG_LIKE"/>
    <property type="match status" value="1"/>
</dbReference>
<feature type="compositionally biased region" description="Polar residues" evidence="1">
    <location>
        <begin position="156"/>
        <end position="165"/>
    </location>
</feature>
<dbReference type="InterPro" id="IPR013783">
    <property type="entry name" value="Ig-like_fold"/>
</dbReference>
<feature type="compositionally biased region" description="Polar residues" evidence="1">
    <location>
        <begin position="184"/>
        <end position="217"/>
    </location>
</feature>
<dbReference type="PANTHER" id="PTHR35558">
    <property type="entry name" value="SGNH_HYDRO DOMAIN-CONTAINING PROTEIN"/>
    <property type="match status" value="1"/>
</dbReference>
<feature type="domain" description="Ig-like" evidence="2">
    <location>
        <begin position="519"/>
        <end position="610"/>
    </location>
</feature>
<keyword evidence="4" id="KW-1185">Reference proteome</keyword>
<proteinExistence type="predicted"/>
<evidence type="ECO:0000256" key="1">
    <source>
        <dbReference type="SAM" id="MobiDB-lite"/>
    </source>
</evidence>
<accession>A0A4U5TX12</accession>
<feature type="region of interest" description="Disordered" evidence="1">
    <location>
        <begin position="155"/>
        <end position="286"/>
    </location>
</feature>
<dbReference type="STRING" id="240159.A0A4U5TX12"/>
<evidence type="ECO:0000313" key="3">
    <source>
        <dbReference type="EMBL" id="TKS66020.1"/>
    </source>
</evidence>
<reference evidence="3 4" key="1">
    <citation type="submission" date="2019-01" db="EMBL/GenBank/DDBJ databases">
        <title>Genome Assembly of Collichthys lucidus.</title>
        <authorList>
            <person name="Cai M."/>
            <person name="Xiao S."/>
        </authorList>
    </citation>
    <scope>NUCLEOTIDE SEQUENCE [LARGE SCALE GENOMIC DNA]</scope>
    <source>
        <strain evidence="3">JT15FE1705JMU</strain>
        <tissue evidence="3">Muscle</tissue>
    </source>
</reference>
<dbReference type="EMBL" id="CM014078">
    <property type="protein sequence ID" value="TKS66020.1"/>
    <property type="molecule type" value="Genomic_DNA"/>
</dbReference>
<feature type="compositionally biased region" description="Polar residues" evidence="1">
    <location>
        <begin position="53"/>
        <end position="62"/>
    </location>
</feature>
<feature type="compositionally biased region" description="Polar residues" evidence="1">
    <location>
        <begin position="18"/>
        <end position="30"/>
    </location>
</feature>
<dbReference type="InterPro" id="IPR036179">
    <property type="entry name" value="Ig-like_dom_sf"/>
</dbReference>
<evidence type="ECO:0000259" key="2">
    <source>
        <dbReference type="PROSITE" id="PS50835"/>
    </source>
</evidence>
<dbReference type="AlphaFoldDB" id="A0A4U5TX12"/>
<feature type="region of interest" description="Disordered" evidence="1">
    <location>
        <begin position="1"/>
        <end position="120"/>
    </location>
</feature>
<gene>
    <name evidence="3" type="ORF">D9C73_000076</name>
</gene>
<feature type="compositionally biased region" description="Basic residues" evidence="1">
    <location>
        <begin position="68"/>
        <end position="78"/>
    </location>
</feature>
<dbReference type="Proteomes" id="UP000298787">
    <property type="component" value="Chromosome 1"/>
</dbReference>
<protein>
    <recommendedName>
        <fullName evidence="2">Ig-like domain-containing protein</fullName>
    </recommendedName>
</protein>
<sequence length="722" mass="80308">MEETLALNASDSDLLEEISNTPEMSATSLSPVIPAGQPPRPRSVVQIRRRPTLSISDSSNAIGPSPPHRPRGRTRLRRRSDTGDSRHSSPTRSRSRRASDRRIRSEASSLGQHAARPSATGMADWTVASLKRQLTQHNIPFLHSDRKATLFRHLRNSLQNSTSRTPLPGRRRRDDDVTPPPSAQPSHSALTQGQVVSNRTLSVPASHSFSTVPQAPLSSRAHASHHPTIPPPPFNPSLSIPPSTATAAPPAPTQTTAASTATHGGTHSHTSSTPTASPRPSPVSSALRQQILAGNYVDLAQLIHPSTHNPHIPRELQTALGTFQLKQPLTTHSKELTAPEFTLAFSLYRDVICSAFPDRRSELDDYLSLTIDLALRFGGNGFYSYHTLFASQAAERLHQFNQGTYWGTLDIELYCRTFAARPSLHCDQLVERVDSFKYPHRRSLHTDSVRGRAITHQSAFYPQSSAMAQLPLFFFGFTLLQTVAFDFGQSSDTGLFELTCGSLKENIQLDVVVAFYASVTEGEPMKLECHIIPHEYMEFIQWERNGTWVLHFNLSTRETKYGTGFEGRVRLAPDCYAHGDWSLMWDQALLEDQGDYSCSAYNQGVRKRVGTPCCREVKGPTGSDEPLDHYQHMFWSWTLCGLSARLVPEVPMLKRTFQHADNDSALVQARVPPGPDPALTLAMMKMFKEKIRRHRLSRITSLLQQAQCRSKYEVLGGLLAEK</sequence>
<dbReference type="PANTHER" id="PTHR35558:SF1">
    <property type="entry name" value="ENDONUCLEASE_EXONUCLEASE_PHOSPHATASE DOMAIN-CONTAINING PROTEIN"/>
    <property type="match status" value="1"/>
</dbReference>
<dbReference type="SUPFAM" id="SSF48726">
    <property type="entry name" value="Immunoglobulin"/>
    <property type="match status" value="1"/>
</dbReference>
<organism evidence="3 4">
    <name type="scientific">Collichthys lucidus</name>
    <name type="common">Big head croaker</name>
    <name type="synonym">Sciaena lucida</name>
    <dbReference type="NCBI Taxonomy" id="240159"/>
    <lineage>
        <taxon>Eukaryota</taxon>
        <taxon>Metazoa</taxon>
        <taxon>Chordata</taxon>
        <taxon>Craniata</taxon>
        <taxon>Vertebrata</taxon>
        <taxon>Euteleostomi</taxon>
        <taxon>Actinopterygii</taxon>
        <taxon>Neopterygii</taxon>
        <taxon>Teleostei</taxon>
        <taxon>Neoteleostei</taxon>
        <taxon>Acanthomorphata</taxon>
        <taxon>Eupercaria</taxon>
        <taxon>Sciaenidae</taxon>
        <taxon>Collichthys</taxon>
    </lineage>
</organism>
<dbReference type="Gene3D" id="2.60.40.10">
    <property type="entry name" value="Immunoglobulins"/>
    <property type="match status" value="1"/>
</dbReference>
<evidence type="ECO:0000313" key="4">
    <source>
        <dbReference type="Proteomes" id="UP000298787"/>
    </source>
</evidence>
<feature type="compositionally biased region" description="Low complexity" evidence="1">
    <location>
        <begin position="236"/>
        <end position="286"/>
    </location>
</feature>